<dbReference type="EMBL" id="QZXA01000015">
    <property type="protein sequence ID" value="RJT29351.1"/>
    <property type="molecule type" value="Genomic_DNA"/>
</dbReference>
<dbReference type="RefSeq" id="WP_064982070.1">
    <property type="nucleotide sequence ID" value="NZ_CP033508.1"/>
</dbReference>
<gene>
    <name evidence="1" type="ORF">D3242_29175</name>
</gene>
<sequence>MQCDIDLGDSVHSSQAIPALGQIQGIAEEDLSLLTFADIQDKRVGLMAAAAIQDLLKFASRLACREAADQVCLVPLALSLA</sequence>
<dbReference type="Proteomes" id="UP000275530">
    <property type="component" value="Unassembled WGS sequence"/>
</dbReference>
<proteinExistence type="predicted"/>
<accession>A0A6M7TT20</accession>
<reference evidence="1 2" key="1">
    <citation type="submission" date="2018-09" db="EMBL/GenBank/DDBJ databases">
        <title>Mesorhizobium carmichaelinearum sp. nov. isolated from Carmichaelinea spp. root nodules in New Zealand.</title>
        <authorList>
            <person name="De Meyer S.E."/>
        </authorList>
    </citation>
    <scope>NUCLEOTIDE SEQUENCE [LARGE SCALE GENOMIC DNA]</scope>
    <source>
        <strain evidence="1 2">LMG 28313</strain>
    </source>
</reference>
<dbReference type="AlphaFoldDB" id="A0A6M7TT20"/>
<keyword evidence="2" id="KW-1185">Reference proteome</keyword>
<organism evidence="1 2">
    <name type="scientific">Mesorhizobium jarvisii</name>
    <dbReference type="NCBI Taxonomy" id="1777867"/>
    <lineage>
        <taxon>Bacteria</taxon>
        <taxon>Pseudomonadati</taxon>
        <taxon>Pseudomonadota</taxon>
        <taxon>Alphaproteobacteria</taxon>
        <taxon>Hyphomicrobiales</taxon>
        <taxon>Phyllobacteriaceae</taxon>
        <taxon>Mesorhizobium</taxon>
    </lineage>
</organism>
<evidence type="ECO:0000313" key="1">
    <source>
        <dbReference type="EMBL" id="RJT29351.1"/>
    </source>
</evidence>
<name>A0A6M7TT20_9HYPH</name>
<evidence type="ECO:0000313" key="2">
    <source>
        <dbReference type="Proteomes" id="UP000275530"/>
    </source>
</evidence>
<comment type="caution">
    <text evidence="1">The sequence shown here is derived from an EMBL/GenBank/DDBJ whole genome shotgun (WGS) entry which is preliminary data.</text>
</comment>
<protein>
    <submittedName>
        <fullName evidence="1">Uncharacterized protein</fullName>
    </submittedName>
</protein>